<keyword evidence="2 6" id="KW-0256">Endoplasmic reticulum</keyword>
<dbReference type="HAMAP" id="MF_03058">
    <property type="entry name" value="VMA21"/>
    <property type="match status" value="1"/>
</dbReference>
<dbReference type="EMBL" id="GDAI01001555">
    <property type="protein sequence ID" value="JAI16048.1"/>
    <property type="molecule type" value="mRNA"/>
</dbReference>
<protein>
    <recommendedName>
        <fullName evidence="6">Vacuolar ATPase assembly integral membrane protein VMA21 homolog</fullName>
    </recommendedName>
</protein>
<reference evidence="7" key="1">
    <citation type="journal article" date="2015" name="Insect Biochem. Mol. Biol.">
        <title>An insight into the sialome of the horse fly, Tabanus bromius.</title>
        <authorList>
            <person name="Ribeiro J.M."/>
            <person name="Kazimirova M."/>
            <person name="Takac P."/>
            <person name="Andersen J.F."/>
            <person name="Francischetti I.M."/>
        </authorList>
    </citation>
    <scope>NUCLEOTIDE SEQUENCE</scope>
</reference>
<dbReference type="PANTHER" id="PTHR31792:SF6">
    <property type="entry name" value="VACUOLAR ATPASE ASSEMBLY INTEGRAL MEMBRANE PROTEIN VMA21 HOMOLOG"/>
    <property type="match status" value="1"/>
</dbReference>
<feature type="transmembrane region" description="Helical" evidence="6">
    <location>
        <begin position="61"/>
        <end position="80"/>
    </location>
</feature>
<evidence type="ECO:0000256" key="2">
    <source>
        <dbReference type="ARBA" id="ARBA00022824"/>
    </source>
</evidence>
<evidence type="ECO:0000256" key="1">
    <source>
        <dbReference type="ARBA" id="ARBA00022692"/>
    </source>
</evidence>
<dbReference type="Pfam" id="PF09446">
    <property type="entry name" value="VMA21"/>
    <property type="match status" value="1"/>
</dbReference>
<dbReference type="GO" id="GO:0033116">
    <property type="term" value="C:endoplasmic reticulum-Golgi intermediate compartment membrane"/>
    <property type="evidence" value="ECO:0007669"/>
    <property type="project" value="UniProtKB-SubCell"/>
</dbReference>
<feature type="transmembrane region" description="Helical" evidence="6">
    <location>
        <begin position="21"/>
        <end position="41"/>
    </location>
</feature>
<keyword evidence="1 6" id="KW-0812">Transmembrane</keyword>
<dbReference type="PANTHER" id="PTHR31792">
    <property type="entry name" value="VACUOLAR ATPASE ASSEMBLY INTEGRAL MEMBRANE PROTEIN VMA21"/>
    <property type="match status" value="1"/>
</dbReference>
<evidence type="ECO:0000256" key="6">
    <source>
        <dbReference type="HAMAP-Rule" id="MF_03058"/>
    </source>
</evidence>
<keyword evidence="3 6" id="KW-1133">Transmembrane helix</keyword>
<evidence type="ECO:0000256" key="3">
    <source>
        <dbReference type="ARBA" id="ARBA00022989"/>
    </source>
</evidence>
<evidence type="ECO:0000256" key="4">
    <source>
        <dbReference type="ARBA" id="ARBA00023136"/>
    </source>
</evidence>
<dbReference type="AlphaFoldDB" id="A0A0K8TPH2"/>
<keyword evidence="4 6" id="KW-0472">Membrane</keyword>
<comment type="function">
    <text evidence="6">Required for the assembly of the V0 complex of the vacuolar ATPase (V-ATPase) in the endoplasmic reticulum.</text>
</comment>
<dbReference type="InterPro" id="IPR019013">
    <property type="entry name" value="Vma21"/>
</dbReference>
<evidence type="ECO:0000313" key="7">
    <source>
        <dbReference type="EMBL" id="JAI16048.1"/>
    </source>
</evidence>
<dbReference type="GO" id="GO:0012507">
    <property type="term" value="C:ER to Golgi transport vesicle membrane"/>
    <property type="evidence" value="ECO:0007669"/>
    <property type="project" value="UniProtKB-SubCell"/>
</dbReference>
<comment type="similarity">
    <text evidence="6">Belongs to the VMA21 family.</text>
</comment>
<dbReference type="GO" id="GO:0005789">
    <property type="term" value="C:endoplasmic reticulum membrane"/>
    <property type="evidence" value="ECO:0007669"/>
    <property type="project" value="UniProtKB-SubCell"/>
</dbReference>
<comment type="subcellular location">
    <subcellularLocation>
        <location evidence="6">Endoplasmic reticulum membrane</location>
        <topology evidence="6">Multi-pass membrane protein</topology>
    </subcellularLocation>
    <subcellularLocation>
        <location evidence="6">Endoplasmic reticulum-Golgi intermediate compartment membrane</location>
        <topology evidence="6">Multi-pass membrane protein</topology>
    </subcellularLocation>
    <subcellularLocation>
        <location evidence="6">Cytoplasmic vesicle</location>
        <location evidence="6">COPII-coated vesicle membrane</location>
        <topology evidence="6">Multi-pass membrane protein</topology>
    </subcellularLocation>
</comment>
<proteinExistence type="evidence at transcript level"/>
<keyword evidence="5 6" id="KW-0968">Cytoplasmic vesicle</keyword>
<sequence length="94" mass="10706">MGKKKNSKPQDRGNENSNFDSFKIVLFYCLLIIFMPIVTFFATKSFIFDGYLELNTISSNIFSAISAVISLHIALGLYIYRAYFEAKTSDKKAE</sequence>
<accession>A0A0K8TPH2</accession>
<name>A0A0K8TPH2_TABBR</name>
<organism evidence="7">
    <name type="scientific">Tabanus bromius</name>
    <name type="common">Band-eyed brown horse fly</name>
    <dbReference type="NCBI Taxonomy" id="304241"/>
    <lineage>
        <taxon>Eukaryota</taxon>
        <taxon>Metazoa</taxon>
        <taxon>Ecdysozoa</taxon>
        <taxon>Arthropoda</taxon>
        <taxon>Hexapoda</taxon>
        <taxon>Insecta</taxon>
        <taxon>Pterygota</taxon>
        <taxon>Neoptera</taxon>
        <taxon>Endopterygota</taxon>
        <taxon>Diptera</taxon>
        <taxon>Brachycera</taxon>
        <taxon>Tabanomorpha</taxon>
        <taxon>Tabanoidea</taxon>
        <taxon>Tabanidae</taxon>
        <taxon>Tabanus</taxon>
    </lineage>
</organism>
<evidence type="ECO:0000256" key="5">
    <source>
        <dbReference type="ARBA" id="ARBA00023329"/>
    </source>
</evidence>
<dbReference type="GO" id="GO:0070072">
    <property type="term" value="P:vacuolar proton-transporting V-type ATPase complex assembly"/>
    <property type="evidence" value="ECO:0007669"/>
    <property type="project" value="UniProtKB-UniRule"/>
</dbReference>